<dbReference type="Proteomes" id="UP000594262">
    <property type="component" value="Unplaced"/>
</dbReference>
<name>A0A7M5V499_9CNID</name>
<accession>A0A7M5V499</accession>
<evidence type="ECO:0000259" key="1">
    <source>
        <dbReference type="Pfam" id="PF14214"/>
    </source>
</evidence>
<dbReference type="EnsemblMetazoa" id="CLYHEMT011048.2">
    <property type="protein sequence ID" value="CLYHEMP011048.2"/>
    <property type="gene ID" value="CLYHEMG011048"/>
</dbReference>
<reference evidence="2" key="1">
    <citation type="submission" date="2021-01" db="UniProtKB">
        <authorList>
            <consortium name="EnsemblMetazoa"/>
        </authorList>
    </citation>
    <scope>IDENTIFICATION</scope>
</reference>
<dbReference type="OrthoDB" id="5969700at2759"/>
<organism evidence="2 3">
    <name type="scientific">Clytia hemisphaerica</name>
    <dbReference type="NCBI Taxonomy" id="252671"/>
    <lineage>
        <taxon>Eukaryota</taxon>
        <taxon>Metazoa</taxon>
        <taxon>Cnidaria</taxon>
        <taxon>Hydrozoa</taxon>
        <taxon>Hydroidolina</taxon>
        <taxon>Leptothecata</taxon>
        <taxon>Obeliida</taxon>
        <taxon>Clytiidae</taxon>
        <taxon>Clytia</taxon>
    </lineage>
</organism>
<keyword evidence="3" id="KW-1185">Reference proteome</keyword>
<sequence>MEKDILNDSVLKPEAIDVGKEPLNEFTTEYLATLAFPTLFPDGKGDPTRFSTKRSIAKSDTESFSAKIKHLIKFGEFIDGKWIYRFAAHPRFGFWAYNMLYRRRLLGQGSFYLKQNPGEANLTIDELQEMIRAGTYSSVMKKLLRYAKNITGTNAYWSQAKEQLKATINQVGSPTIFWTLSCAEFHWPEYHALFSTDEKADSSTLHENIINNPHLIDWFFTVRVENFVKHWLYETLEAEWHWYRFEYAVMRGSIHCHGVAKLKNDPGLCKLTQKALEGHLAEKKLSETDDDIENNRVQLQVIVNEGKAAAQQVCDYVDTLVTACNPCTPEEGWVKPKVHPCKRKLEDLNDDDFDNDYADLVNCVQRHTKCSSAYCLRKKNDGEQYCRFKFPFEDCDKTYIDFEEVTSKKYGDLSQFKHNSTK</sequence>
<evidence type="ECO:0000313" key="3">
    <source>
        <dbReference type="Proteomes" id="UP000594262"/>
    </source>
</evidence>
<dbReference type="InterPro" id="IPR025476">
    <property type="entry name" value="Helitron_helicase-like"/>
</dbReference>
<feature type="domain" description="Helitron helicase-like" evidence="1">
    <location>
        <begin position="84"/>
        <end position="259"/>
    </location>
</feature>
<protein>
    <recommendedName>
        <fullName evidence="1">Helitron helicase-like domain-containing protein</fullName>
    </recommendedName>
</protein>
<dbReference type="AlphaFoldDB" id="A0A7M5V499"/>
<proteinExistence type="predicted"/>
<dbReference type="Pfam" id="PF14214">
    <property type="entry name" value="Helitron_like_N"/>
    <property type="match status" value="1"/>
</dbReference>
<evidence type="ECO:0000313" key="2">
    <source>
        <dbReference type="EnsemblMetazoa" id="CLYHEMP011048.2"/>
    </source>
</evidence>